<name>A0ABT4X1Y4_9BACI</name>
<gene>
    <name evidence="1" type="ORF">PJ311_06745</name>
</gene>
<dbReference type="EMBL" id="JAQKAB010000003">
    <property type="protein sequence ID" value="MDA7026313.1"/>
    <property type="molecule type" value="Genomic_DNA"/>
</dbReference>
<protein>
    <recommendedName>
        <fullName evidence="3">Thioredoxin domain-containing protein</fullName>
    </recommendedName>
</protein>
<reference evidence="1 2" key="1">
    <citation type="submission" date="2023-01" db="EMBL/GenBank/DDBJ databases">
        <title>Bacillus changyiensis sp. nov., isolated from a coastal deposit.</title>
        <authorList>
            <person name="Xiao G."/>
            <person name="Lai Q."/>
            <person name="Hu Z."/>
            <person name="Shao Z."/>
        </authorList>
    </citation>
    <scope>NUCLEOTIDE SEQUENCE [LARGE SCALE GENOMIC DNA]</scope>
    <source>
        <strain evidence="1 2">CLL-7-23</strain>
    </source>
</reference>
<evidence type="ECO:0000313" key="1">
    <source>
        <dbReference type="EMBL" id="MDA7026313.1"/>
    </source>
</evidence>
<keyword evidence="2" id="KW-1185">Reference proteome</keyword>
<evidence type="ECO:0008006" key="3">
    <source>
        <dbReference type="Google" id="ProtNLM"/>
    </source>
</evidence>
<dbReference type="RefSeq" id="WP_271340134.1">
    <property type="nucleotide sequence ID" value="NZ_JAQKAB010000003.1"/>
</dbReference>
<sequence>MTEQNSDDTKPQNVKLLFFSDNDHIEREVTYYDALLELKKKHPKQVANMDILNKKGKWKKEVNTFPCLLLIDNKKVLVKIEGKIRNKEKILNSLEKKIK</sequence>
<organism evidence="1 2">
    <name type="scientific">Bacillus changyiensis</name>
    <dbReference type="NCBI Taxonomy" id="3004103"/>
    <lineage>
        <taxon>Bacteria</taxon>
        <taxon>Bacillati</taxon>
        <taxon>Bacillota</taxon>
        <taxon>Bacilli</taxon>
        <taxon>Bacillales</taxon>
        <taxon>Bacillaceae</taxon>
        <taxon>Bacillus</taxon>
    </lineage>
</organism>
<accession>A0ABT4X1Y4</accession>
<proteinExistence type="predicted"/>
<dbReference type="Proteomes" id="UP001211894">
    <property type="component" value="Unassembled WGS sequence"/>
</dbReference>
<evidence type="ECO:0000313" key="2">
    <source>
        <dbReference type="Proteomes" id="UP001211894"/>
    </source>
</evidence>
<comment type="caution">
    <text evidence="1">The sequence shown here is derived from an EMBL/GenBank/DDBJ whole genome shotgun (WGS) entry which is preliminary data.</text>
</comment>